<dbReference type="Proteomes" id="UP000248961">
    <property type="component" value="Unassembled WGS sequence"/>
</dbReference>
<sequence length="220" mass="25234">MALPLFIPPCIRTPRGQYHLPPPDKPLRVQIEGPLVAIKKLLPHISWCLSLQNRTFPQPAGPELARLTYRAVYGQDVSSEVSGDLVVRDESLGWMPQRRPEEELIDYDGVTFDHLVPAEDTDPEVMQINIIEIEDDKGVYANKWLAFEVDPSEYIGKKVLAVPRCCQKRKGTQDRWRVNALVDQRMHGREHLEEQKAWEARHKLHPEFEGVNDFLKPSAA</sequence>
<accession>A0A395HNC5</accession>
<dbReference type="RefSeq" id="XP_025548077.1">
    <property type="nucleotide sequence ID" value="XM_025700176.1"/>
</dbReference>
<dbReference type="AlphaFoldDB" id="A0A395HNC5"/>
<dbReference type="GeneID" id="37204465"/>
<keyword evidence="2" id="KW-1185">Reference proteome</keyword>
<dbReference type="OrthoDB" id="5150140at2759"/>
<reference evidence="1 2" key="1">
    <citation type="submission" date="2018-02" db="EMBL/GenBank/DDBJ databases">
        <title>The genomes of Aspergillus section Nigri reveals drivers in fungal speciation.</title>
        <authorList>
            <consortium name="DOE Joint Genome Institute"/>
            <person name="Vesth T.C."/>
            <person name="Nybo J."/>
            <person name="Theobald S."/>
            <person name="Brandl J."/>
            <person name="Frisvad J.C."/>
            <person name="Nielsen K.F."/>
            <person name="Lyhne E.K."/>
            <person name="Kogle M.E."/>
            <person name="Kuo A."/>
            <person name="Riley R."/>
            <person name="Clum A."/>
            <person name="Nolan M."/>
            <person name="Lipzen A."/>
            <person name="Salamov A."/>
            <person name="Henrissat B."/>
            <person name="Wiebenga A."/>
            <person name="De vries R.P."/>
            <person name="Grigoriev I.V."/>
            <person name="Mortensen U.H."/>
            <person name="Andersen M.R."/>
            <person name="Baker S.E."/>
        </authorList>
    </citation>
    <scope>NUCLEOTIDE SEQUENCE [LARGE SCALE GENOMIC DNA]</scope>
    <source>
        <strain evidence="1 2">CBS 101889</strain>
    </source>
</reference>
<proteinExistence type="predicted"/>
<name>A0A395HNC5_ASPHC</name>
<protein>
    <submittedName>
        <fullName evidence="1">Uncharacterized protein</fullName>
    </submittedName>
</protein>
<dbReference type="VEuPathDB" id="FungiDB:BO97DRAFT_472824"/>
<dbReference type="EMBL" id="KZ824309">
    <property type="protein sequence ID" value="RAL08923.1"/>
    <property type="molecule type" value="Genomic_DNA"/>
</dbReference>
<gene>
    <name evidence="1" type="ORF">BO97DRAFT_472824</name>
</gene>
<dbReference type="STRING" id="1450537.A0A395HNC5"/>
<organism evidence="1 2">
    <name type="scientific">Aspergillus homomorphus (strain CBS 101889)</name>
    <dbReference type="NCBI Taxonomy" id="1450537"/>
    <lineage>
        <taxon>Eukaryota</taxon>
        <taxon>Fungi</taxon>
        <taxon>Dikarya</taxon>
        <taxon>Ascomycota</taxon>
        <taxon>Pezizomycotina</taxon>
        <taxon>Eurotiomycetes</taxon>
        <taxon>Eurotiomycetidae</taxon>
        <taxon>Eurotiales</taxon>
        <taxon>Aspergillaceae</taxon>
        <taxon>Aspergillus</taxon>
        <taxon>Aspergillus subgen. Circumdati</taxon>
    </lineage>
</organism>
<evidence type="ECO:0000313" key="2">
    <source>
        <dbReference type="Proteomes" id="UP000248961"/>
    </source>
</evidence>
<evidence type="ECO:0000313" key="1">
    <source>
        <dbReference type="EMBL" id="RAL08923.1"/>
    </source>
</evidence>